<dbReference type="InterPro" id="IPR019734">
    <property type="entry name" value="TPR_rpt"/>
</dbReference>
<dbReference type="SUPFAM" id="SSF48452">
    <property type="entry name" value="TPR-like"/>
    <property type="match status" value="1"/>
</dbReference>
<evidence type="ECO:0000256" key="2">
    <source>
        <dbReference type="ARBA" id="ARBA00022803"/>
    </source>
</evidence>
<dbReference type="RefSeq" id="WP_320424100.1">
    <property type="nucleotide sequence ID" value="NZ_JAXCLA010000005.1"/>
</dbReference>
<evidence type="ECO:0000313" key="3">
    <source>
        <dbReference type="EMBL" id="MDY0746205.1"/>
    </source>
</evidence>
<reference evidence="3 4" key="1">
    <citation type="submission" date="2023-11" db="EMBL/GenBank/DDBJ databases">
        <title>Paucibacter sp. nov., isolated from fresh soil in Korea.</title>
        <authorList>
            <person name="Le N.T.T."/>
        </authorList>
    </citation>
    <scope>NUCLEOTIDE SEQUENCE [LARGE SCALE GENOMIC DNA]</scope>
    <source>
        <strain evidence="3 4">R3-3</strain>
    </source>
</reference>
<dbReference type="InterPro" id="IPR045617">
    <property type="entry name" value="DUF6445"/>
</dbReference>
<proteinExistence type="predicted"/>
<gene>
    <name evidence="3" type="ORF">SNE35_16930</name>
</gene>
<dbReference type="SMART" id="SM00028">
    <property type="entry name" value="TPR"/>
    <property type="match status" value="4"/>
</dbReference>
<protein>
    <submittedName>
        <fullName evidence="3">DUF6445 family protein</fullName>
    </submittedName>
</protein>
<dbReference type="Gene3D" id="2.60.120.620">
    <property type="entry name" value="q2cbj1_9rhob like domain"/>
    <property type="match status" value="1"/>
</dbReference>
<organism evidence="3 4">
    <name type="scientific">Roseateles agri</name>
    <dbReference type="NCBI Taxonomy" id="3098619"/>
    <lineage>
        <taxon>Bacteria</taxon>
        <taxon>Pseudomonadati</taxon>
        <taxon>Pseudomonadota</taxon>
        <taxon>Betaproteobacteria</taxon>
        <taxon>Burkholderiales</taxon>
        <taxon>Sphaerotilaceae</taxon>
        <taxon>Roseateles</taxon>
    </lineage>
</organism>
<dbReference type="InterPro" id="IPR051012">
    <property type="entry name" value="CellSynth/LPSAsmb/PSIAsmb"/>
</dbReference>
<dbReference type="Gene3D" id="1.25.40.10">
    <property type="entry name" value="Tetratricopeptide repeat domain"/>
    <property type="match status" value="2"/>
</dbReference>
<evidence type="ECO:0000313" key="4">
    <source>
        <dbReference type="Proteomes" id="UP001285263"/>
    </source>
</evidence>
<name>A0ABU5DKJ0_9BURK</name>
<sequence>MKQQNRPRTPPVDTRAGDPQRLLDEGRRLHAQGRVQDAFARYQAALIAAPDDADAMQLLGLAYLGLGQGQVGIAFVRRAVERRPGSAEFRANLANAELQLGRPAEALAQMAQACLLQPADGRLRASLADMHLRLGANDEAERHLEAAVALDGTQAAWHETLAQLRYRRWALDEALASAERARALSPAIAPRLNIGWARASGPAPDAAAVAAQLRSLADSLDGAALIEASAARDLVVIDDFLPDPLAFRDEALRLCAAQAAAGGTAFDGNFPGVQTPALPSQPTMRHIAQALGRDVKWNSLDNGALRVSLAHDAARADVHVDNPTLTDIFGGVLYLSLPEHCQGGTRFYRHRASGWERRPALEELKAKSFASFLDFQKRSLPANRKMSFDEWLQRREATWEALFEIPMRFNRLILFRSDFFHSITELFGDRMENGRLVQLFHFEGRPSGG</sequence>
<comment type="caution">
    <text evidence="3">The sequence shown here is derived from an EMBL/GenBank/DDBJ whole genome shotgun (WGS) entry which is preliminary data.</text>
</comment>
<keyword evidence="1" id="KW-0677">Repeat</keyword>
<evidence type="ECO:0000256" key="1">
    <source>
        <dbReference type="ARBA" id="ARBA00022737"/>
    </source>
</evidence>
<dbReference type="Proteomes" id="UP001285263">
    <property type="component" value="Unassembled WGS sequence"/>
</dbReference>
<dbReference type="InterPro" id="IPR011990">
    <property type="entry name" value="TPR-like_helical_dom_sf"/>
</dbReference>
<dbReference type="Pfam" id="PF20043">
    <property type="entry name" value="DUF6445"/>
    <property type="match status" value="1"/>
</dbReference>
<dbReference type="Pfam" id="PF13432">
    <property type="entry name" value="TPR_16"/>
    <property type="match status" value="2"/>
</dbReference>
<keyword evidence="4" id="KW-1185">Reference proteome</keyword>
<dbReference type="PANTHER" id="PTHR45586:SF1">
    <property type="entry name" value="LIPOPOLYSACCHARIDE ASSEMBLY PROTEIN B"/>
    <property type="match status" value="1"/>
</dbReference>
<accession>A0ABU5DKJ0</accession>
<keyword evidence="2" id="KW-0802">TPR repeat</keyword>
<dbReference type="EMBL" id="JAXCLA010000005">
    <property type="protein sequence ID" value="MDY0746205.1"/>
    <property type="molecule type" value="Genomic_DNA"/>
</dbReference>
<dbReference type="PANTHER" id="PTHR45586">
    <property type="entry name" value="TPR REPEAT-CONTAINING PROTEIN PA4667"/>
    <property type="match status" value="1"/>
</dbReference>